<dbReference type="AlphaFoldDB" id="A0AAD4FL91"/>
<dbReference type="Gene3D" id="3.90.190.10">
    <property type="entry name" value="Protein tyrosine phosphatase superfamily"/>
    <property type="match status" value="1"/>
</dbReference>
<dbReference type="SMART" id="SM00195">
    <property type="entry name" value="DSPc"/>
    <property type="match status" value="1"/>
</dbReference>
<dbReference type="PANTHER" id="PTHR45848:SF4">
    <property type="entry name" value="DUAL SPECIFICITY PROTEIN PHOSPHATASE 12"/>
    <property type="match status" value="1"/>
</dbReference>
<dbReference type="SUPFAM" id="SSF52799">
    <property type="entry name" value="(Phosphotyrosine protein) phosphatases II"/>
    <property type="match status" value="1"/>
</dbReference>
<protein>
    <recommendedName>
        <fullName evidence="2">protein-tyrosine-phosphatase</fullName>
        <ecNumber evidence="2">3.1.3.48</ecNumber>
    </recommendedName>
</protein>
<evidence type="ECO:0000256" key="1">
    <source>
        <dbReference type="ARBA" id="ARBA00008601"/>
    </source>
</evidence>
<dbReference type="GO" id="GO:0005634">
    <property type="term" value="C:nucleus"/>
    <property type="evidence" value="ECO:0007669"/>
    <property type="project" value="TreeGrafter"/>
</dbReference>
<dbReference type="EMBL" id="JAANER010000004">
    <property type="protein sequence ID" value="KAG9190636.1"/>
    <property type="molecule type" value="Genomic_DNA"/>
</dbReference>
<proteinExistence type="inferred from homology"/>
<comment type="similarity">
    <text evidence="1">Belongs to the protein-tyrosine phosphatase family. Non-receptor class dual specificity subfamily.</text>
</comment>
<dbReference type="InterPro" id="IPR029021">
    <property type="entry name" value="Prot-tyrosine_phosphatase-like"/>
</dbReference>
<sequence length="401" mass="45039">MALIDRVPGDLNLYIGGMFTLRRREALQQANITHVLSVLRTPLDQDLFGPFKHMVVEVDDVEDENLLEHFPATNRFIREGLKGGGGVLVHCHSYQYANHNLFSSAMGKSRSATAVIAYLMQEHNISPSEALSHVRQARSICEPNEGFMKQLELYGEMQTPENVEDTPAYQRWVYQREIELSRACGQAPEADKIRFEDEHVTDESSGFELRCRKCRRALATSQYLLSHRSASSVSDQNTEAQKAPSQNCAHYFLDPLSWMRPELEQGKLEGRLECPKCHTNVGKYAWQGMQCSCGEWVVPGISLSKGRIDEARKANYGIRRPPGASGPPPLGVEDVAIYQLGEKETRLALGFFINGLCLIKPPRRTYLRSTRLLDHHKKDSSNCSHLGAPKADVRLCDGAAR</sequence>
<name>A0AAD4FL91_9PLEO</name>
<dbReference type="InterPro" id="IPR020422">
    <property type="entry name" value="TYR_PHOSPHATASE_DUAL_dom"/>
</dbReference>
<dbReference type="GO" id="GO:0004725">
    <property type="term" value="F:protein tyrosine phosphatase activity"/>
    <property type="evidence" value="ECO:0007669"/>
    <property type="project" value="UniProtKB-EC"/>
</dbReference>
<evidence type="ECO:0000256" key="4">
    <source>
        <dbReference type="ARBA" id="ARBA00022912"/>
    </source>
</evidence>
<feature type="domain" description="Tyrosine-protein phosphatase" evidence="5">
    <location>
        <begin position="5"/>
        <end position="160"/>
    </location>
</feature>
<dbReference type="Pfam" id="PF00782">
    <property type="entry name" value="DSPc"/>
    <property type="match status" value="1"/>
</dbReference>
<keyword evidence="3 6" id="KW-0378">Hydrolase</keyword>
<dbReference type="EC" id="3.1.3.48" evidence="2"/>
<evidence type="ECO:0000313" key="7">
    <source>
        <dbReference type="Proteomes" id="UP001199106"/>
    </source>
</evidence>
<reference evidence="6" key="1">
    <citation type="submission" date="2021-07" db="EMBL/GenBank/DDBJ databases">
        <title>Genome Resource of American Ginseng Black Spot Pathogen Alternaria panax.</title>
        <authorList>
            <person name="Qiu C."/>
            <person name="Wang W."/>
            <person name="Liu Z."/>
        </authorList>
    </citation>
    <scope>NUCLEOTIDE SEQUENCE</scope>
    <source>
        <strain evidence="6">BNCC115425</strain>
    </source>
</reference>
<evidence type="ECO:0000256" key="2">
    <source>
        <dbReference type="ARBA" id="ARBA00013064"/>
    </source>
</evidence>
<dbReference type="Proteomes" id="UP001199106">
    <property type="component" value="Unassembled WGS sequence"/>
</dbReference>
<evidence type="ECO:0000259" key="5">
    <source>
        <dbReference type="PROSITE" id="PS50054"/>
    </source>
</evidence>
<accession>A0AAD4FL91</accession>
<dbReference type="GO" id="GO:0008138">
    <property type="term" value="F:protein tyrosine/serine/threonine phosphatase activity"/>
    <property type="evidence" value="ECO:0007669"/>
    <property type="project" value="TreeGrafter"/>
</dbReference>
<comment type="caution">
    <text evidence="6">The sequence shown here is derived from an EMBL/GenBank/DDBJ whole genome shotgun (WGS) entry which is preliminary data.</text>
</comment>
<keyword evidence="7" id="KW-1185">Reference proteome</keyword>
<gene>
    <name evidence="6" type="ORF">G6011_08724</name>
</gene>
<evidence type="ECO:0000256" key="3">
    <source>
        <dbReference type="ARBA" id="ARBA00022801"/>
    </source>
</evidence>
<dbReference type="InterPro" id="IPR000340">
    <property type="entry name" value="Dual-sp_phosphatase_cat-dom"/>
</dbReference>
<dbReference type="PANTHER" id="PTHR45848">
    <property type="entry name" value="DUAL SPECIFICITY PROTEIN PHOSPHATASE 12 FAMILY MEMBER"/>
    <property type="match status" value="1"/>
</dbReference>
<organism evidence="6 7">
    <name type="scientific">Alternaria panax</name>
    <dbReference type="NCBI Taxonomy" id="48097"/>
    <lineage>
        <taxon>Eukaryota</taxon>
        <taxon>Fungi</taxon>
        <taxon>Dikarya</taxon>
        <taxon>Ascomycota</taxon>
        <taxon>Pezizomycotina</taxon>
        <taxon>Dothideomycetes</taxon>
        <taxon>Pleosporomycetidae</taxon>
        <taxon>Pleosporales</taxon>
        <taxon>Pleosporineae</taxon>
        <taxon>Pleosporaceae</taxon>
        <taxon>Alternaria</taxon>
        <taxon>Alternaria sect. Panax</taxon>
    </lineage>
</organism>
<dbReference type="PROSITE" id="PS50054">
    <property type="entry name" value="TYR_PHOSPHATASE_DUAL"/>
    <property type="match status" value="1"/>
</dbReference>
<evidence type="ECO:0000313" key="6">
    <source>
        <dbReference type="EMBL" id="KAG9190636.1"/>
    </source>
</evidence>
<keyword evidence="4" id="KW-0904">Protein phosphatase</keyword>